<dbReference type="AlphaFoldDB" id="A0A916NGK6"/>
<evidence type="ECO:0000259" key="1">
    <source>
        <dbReference type="Pfam" id="PF07615"/>
    </source>
</evidence>
<gene>
    <name evidence="2" type="ORF">CRYO30217_01124</name>
</gene>
<organism evidence="2 3">
    <name type="scientific">Parvicella tangerina</name>
    <dbReference type="NCBI Taxonomy" id="2829795"/>
    <lineage>
        <taxon>Bacteria</taxon>
        <taxon>Pseudomonadati</taxon>
        <taxon>Bacteroidota</taxon>
        <taxon>Flavobacteriia</taxon>
        <taxon>Flavobacteriales</taxon>
        <taxon>Parvicellaceae</taxon>
        <taxon>Parvicella</taxon>
    </lineage>
</organism>
<proteinExistence type="predicted"/>
<dbReference type="Pfam" id="PF07615">
    <property type="entry name" value="Ykof"/>
    <property type="match status" value="1"/>
</dbReference>
<feature type="domain" description="Thiamin/hydroxymethyl pyrimidine-binding YkoF putative" evidence="1">
    <location>
        <begin position="4"/>
        <end position="57"/>
    </location>
</feature>
<protein>
    <recommendedName>
        <fullName evidence="1">Thiamin/hydroxymethyl pyrimidine-binding YkoF putative domain-containing protein</fullName>
    </recommendedName>
</protein>
<name>A0A916NGK6_9FLAO</name>
<evidence type="ECO:0000313" key="3">
    <source>
        <dbReference type="Proteomes" id="UP000683507"/>
    </source>
</evidence>
<dbReference type="RefSeq" id="WP_258541340.1">
    <property type="nucleotide sequence ID" value="NZ_OU015584.1"/>
</dbReference>
<reference evidence="2" key="1">
    <citation type="submission" date="2021-04" db="EMBL/GenBank/DDBJ databases">
        <authorList>
            <person name="Rodrigo-Torres L."/>
            <person name="Arahal R. D."/>
            <person name="Lucena T."/>
        </authorList>
    </citation>
    <scope>NUCLEOTIDE SEQUENCE</scope>
    <source>
        <strain evidence="2">AS29M-1</strain>
    </source>
</reference>
<dbReference type="KEGG" id="ptan:CRYO30217_01124"/>
<dbReference type="Gene3D" id="3.30.70.930">
    <property type="match status" value="1"/>
</dbReference>
<sequence length="83" mass="9512">MNVTIEISKYPLNEEYIKPIKNFIDRINTTEGIIVKTNATSTQIAGEYDFVMNLMSQEIKCSFEQFGKSIFVMKVLLGNLIED</sequence>
<dbReference type="EMBL" id="OU015584">
    <property type="protein sequence ID" value="CAG5079932.1"/>
    <property type="molecule type" value="Genomic_DNA"/>
</dbReference>
<dbReference type="SUPFAM" id="SSF89957">
    <property type="entry name" value="MTH1187/YkoF-like"/>
    <property type="match status" value="1"/>
</dbReference>
<keyword evidence="3" id="KW-1185">Reference proteome</keyword>
<accession>A0A916NGK6</accession>
<dbReference type="Proteomes" id="UP000683507">
    <property type="component" value="Chromosome"/>
</dbReference>
<dbReference type="InterPro" id="IPR011522">
    <property type="entry name" value="Thiamin/HMP-bd_put_YkoF"/>
</dbReference>
<evidence type="ECO:0000313" key="2">
    <source>
        <dbReference type="EMBL" id="CAG5079932.1"/>
    </source>
</evidence>
<dbReference type="InterPro" id="IPR029756">
    <property type="entry name" value="MTH1187/YkoF-like"/>
</dbReference>